<accession>A0ABV6WW34</accession>
<evidence type="ECO:0000313" key="3">
    <source>
        <dbReference type="EMBL" id="MFC1430255.1"/>
    </source>
</evidence>
<feature type="domain" description="HTH merR-type" evidence="2">
    <location>
        <begin position="7"/>
        <end position="48"/>
    </location>
</feature>
<dbReference type="InterPro" id="IPR009061">
    <property type="entry name" value="DNA-bd_dom_put_sf"/>
</dbReference>
<keyword evidence="1 3" id="KW-0238">DNA-binding</keyword>
<comment type="caution">
    <text evidence="3">The sequence shown here is derived from an EMBL/GenBank/DDBJ whole genome shotgun (WGS) entry which is preliminary data.</text>
</comment>
<evidence type="ECO:0000259" key="2">
    <source>
        <dbReference type="PROSITE" id="PS50937"/>
    </source>
</evidence>
<evidence type="ECO:0000256" key="1">
    <source>
        <dbReference type="ARBA" id="ARBA00023125"/>
    </source>
</evidence>
<sequence>MADGPELITVGQLARRVGLTAKALRHYDRVGLLAPAVVDPDTGYRFYGPGQVADARLVGLLRTTLLVTRPHPHPRPERTTAMTSTTTVPALADLGQLRTQAKDLRLAVQHGKPGAVERAATTGPVDPDRFSIRDAQQVIAHEHGFARWQDAVSAFGNRQPRERDLHRWFAVELNNALGDLLFDLTPSTPRAEQDRALYQAYAACYHWLEAGTPANHGRGEYTIAQTALAIGRPRIATHHAPRYAELIAEHPDDFTDWDLAFATEIRARTAAATGSPDARQLKTRAQSLTDRIADPDAREVVQDRLDRGPWFTLETRPGPANPME</sequence>
<dbReference type="PANTHER" id="PTHR30204">
    <property type="entry name" value="REDOX-CYCLING DRUG-SENSING TRANSCRIPTIONAL ACTIVATOR SOXR"/>
    <property type="match status" value="1"/>
</dbReference>
<dbReference type="Gene3D" id="1.10.1660.10">
    <property type="match status" value="1"/>
</dbReference>
<gene>
    <name evidence="3" type="ORF">ACEZDB_06210</name>
</gene>
<organism evidence="3 4">
    <name type="scientific">Streptacidiphilus alkalitolerans</name>
    <dbReference type="NCBI Taxonomy" id="3342712"/>
    <lineage>
        <taxon>Bacteria</taxon>
        <taxon>Bacillati</taxon>
        <taxon>Actinomycetota</taxon>
        <taxon>Actinomycetes</taxon>
        <taxon>Kitasatosporales</taxon>
        <taxon>Streptomycetaceae</taxon>
        <taxon>Streptacidiphilus</taxon>
    </lineage>
</organism>
<protein>
    <submittedName>
        <fullName evidence="3">MerR family DNA-binding transcriptional regulator</fullName>
    </submittedName>
</protein>
<dbReference type="PROSITE" id="PS50937">
    <property type="entry name" value="HTH_MERR_2"/>
    <property type="match status" value="1"/>
</dbReference>
<name>A0ABV6WW34_9ACTN</name>
<dbReference type="SUPFAM" id="SSF46955">
    <property type="entry name" value="Putative DNA-binding domain"/>
    <property type="match status" value="1"/>
</dbReference>
<dbReference type="Proteomes" id="UP001592530">
    <property type="component" value="Unassembled WGS sequence"/>
</dbReference>
<dbReference type="PANTHER" id="PTHR30204:SF97">
    <property type="entry name" value="MERR FAMILY REGULATORY PROTEIN"/>
    <property type="match status" value="1"/>
</dbReference>
<evidence type="ECO:0000313" key="4">
    <source>
        <dbReference type="Proteomes" id="UP001592530"/>
    </source>
</evidence>
<proteinExistence type="predicted"/>
<dbReference type="SMART" id="SM00422">
    <property type="entry name" value="HTH_MERR"/>
    <property type="match status" value="1"/>
</dbReference>
<dbReference type="GO" id="GO:0003677">
    <property type="term" value="F:DNA binding"/>
    <property type="evidence" value="ECO:0007669"/>
    <property type="project" value="UniProtKB-KW"/>
</dbReference>
<dbReference type="RefSeq" id="WP_380549630.1">
    <property type="nucleotide sequence ID" value="NZ_JBHEZY010000002.1"/>
</dbReference>
<dbReference type="Pfam" id="PF00376">
    <property type="entry name" value="MerR"/>
    <property type="match status" value="1"/>
</dbReference>
<dbReference type="InterPro" id="IPR047057">
    <property type="entry name" value="MerR_fam"/>
</dbReference>
<reference evidence="3 4" key="1">
    <citation type="submission" date="2024-09" db="EMBL/GenBank/DDBJ databases">
        <authorList>
            <person name="Lee S.D."/>
        </authorList>
    </citation>
    <scope>NUCLEOTIDE SEQUENCE [LARGE SCALE GENOMIC DNA]</scope>
    <source>
        <strain evidence="3 4">N1-3</strain>
    </source>
</reference>
<dbReference type="InterPro" id="IPR000551">
    <property type="entry name" value="MerR-type_HTH_dom"/>
</dbReference>
<dbReference type="PROSITE" id="PS00552">
    <property type="entry name" value="HTH_MERR_1"/>
    <property type="match status" value="1"/>
</dbReference>
<dbReference type="EMBL" id="JBHEZY010000002">
    <property type="protein sequence ID" value="MFC1430255.1"/>
    <property type="molecule type" value="Genomic_DNA"/>
</dbReference>